<evidence type="ECO:0000256" key="2">
    <source>
        <dbReference type="ARBA" id="ARBA00004123"/>
    </source>
</evidence>
<keyword evidence="10" id="KW-0677">Repeat</keyword>
<name>A0A481SZ08_THEDO</name>
<feature type="domain" description="PPIase FKBP-type" evidence="21">
    <location>
        <begin position="55"/>
        <end position="143"/>
    </location>
</feature>
<dbReference type="FunFam" id="1.25.40.10:FF:000008">
    <property type="entry name" value="Peptidylprolyl isomerase"/>
    <property type="match status" value="1"/>
</dbReference>
<dbReference type="InterPro" id="IPR046357">
    <property type="entry name" value="PPIase_dom_sf"/>
</dbReference>
<dbReference type="Pfam" id="PF00515">
    <property type="entry name" value="TPR_1"/>
    <property type="match status" value="1"/>
</dbReference>
<keyword evidence="6" id="KW-0488">Methylation</keyword>
<evidence type="ECO:0000256" key="1">
    <source>
        <dbReference type="ARBA" id="ARBA00000971"/>
    </source>
</evidence>
<accession>A0A481SZ08</accession>
<evidence type="ECO:0000259" key="21">
    <source>
        <dbReference type="PROSITE" id="PS50059"/>
    </source>
</evidence>
<dbReference type="FunFam" id="3.10.50.40:FF:000006">
    <property type="entry name" value="Peptidyl-prolyl cis-trans isomerase"/>
    <property type="match status" value="1"/>
</dbReference>
<dbReference type="AlphaFoldDB" id="A0A481SZ08"/>
<protein>
    <recommendedName>
        <fullName evidence="18">peptidylprolyl isomerase</fullName>
        <ecNumber evidence="18">5.2.1.8</ecNumber>
    </recommendedName>
</protein>
<dbReference type="SUPFAM" id="SSF54534">
    <property type="entry name" value="FKBP-like"/>
    <property type="match status" value="2"/>
</dbReference>
<keyword evidence="11 19" id="KW-0802">TPR repeat</keyword>
<feature type="compositionally biased region" description="Basic and acidic residues" evidence="20">
    <location>
        <begin position="448"/>
        <end position="465"/>
    </location>
</feature>
<evidence type="ECO:0000256" key="6">
    <source>
        <dbReference type="ARBA" id="ARBA00022481"/>
    </source>
</evidence>
<evidence type="ECO:0000256" key="8">
    <source>
        <dbReference type="ARBA" id="ARBA00022553"/>
    </source>
</evidence>
<evidence type="ECO:0000256" key="17">
    <source>
        <dbReference type="ARBA" id="ARBA00023242"/>
    </source>
</evidence>
<evidence type="ECO:0000256" key="7">
    <source>
        <dbReference type="ARBA" id="ARBA00022490"/>
    </source>
</evidence>
<sequence length="480" mass="54038">MGSDDEMAVDAPVESSQGRIYTPGPNAVDVSPQNDGGVLKEIIKEGIGDETPMPGNRVYVHYVGTFTDGTKFDSSRDRGKPFEFNIGKGSVIKAWDIGVATMKKGEIAVFTCKPEYAYGKAGSLPKIPPDSTLIFEIECIKWRGEDLSVKKDGGIIRYQIVAGEGNTTPNEGAYVEVHLVGKHEGRVFEERDVSFVLGEGCESAIVEGLERAIEKFKKGEKSRIVLQPKYAFKEQGVPEWNIPPNAVVEYEVELKNFEKAKESWELDSDEKLAEAEVLKEKGTEYFKKGKYGLAVKQYKKVVKFLEFEAGYDDDKDQERKTLLLAGHLNTAMCHLKLKDFIEAREQCSKALEIDPKNVKGLFRRGQAYLELGEPELAKTDFQQVLTLEPNNKAAANHIVLCNAKIKEQKEKEKKIYANMFDKFAYIDKQKEEAERRNQPDVMKTLGEWGKEERGDRELSDFEKENPNIVMLSGSGEFKNM</sequence>
<evidence type="ECO:0000256" key="13">
    <source>
        <dbReference type="ARBA" id="ARBA00023110"/>
    </source>
</evidence>
<dbReference type="GO" id="GO:0005829">
    <property type="term" value="C:cytosol"/>
    <property type="evidence" value="ECO:0007669"/>
    <property type="project" value="UniProtKB-SubCell"/>
</dbReference>
<evidence type="ECO:0000256" key="20">
    <source>
        <dbReference type="SAM" id="MobiDB-lite"/>
    </source>
</evidence>
<proteinExistence type="evidence at transcript level"/>
<dbReference type="InterPro" id="IPR019734">
    <property type="entry name" value="TPR_rpt"/>
</dbReference>
<feature type="repeat" description="TPR" evidence="19">
    <location>
        <begin position="358"/>
        <end position="391"/>
    </location>
</feature>
<dbReference type="FunFam" id="3.10.50.40:FF:000013">
    <property type="entry name" value="Peptidylprolyl isomerase"/>
    <property type="match status" value="1"/>
</dbReference>
<dbReference type="PANTHER" id="PTHR46512">
    <property type="entry name" value="PEPTIDYLPROLYL ISOMERASE"/>
    <property type="match status" value="1"/>
</dbReference>
<dbReference type="PROSITE" id="PS50005">
    <property type="entry name" value="TPR"/>
    <property type="match status" value="3"/>
</dbReference>
<evidence type="ECO:0000256" key="15">
    <source>
        <dbReference type="ARBA" id="ARBA00023212"/>
    </source>
</evidence>
<dbReference type="Gene3D" id="3.10.50.40">
    <property type="match status" value="2"/>
</dbReference>
<dbReference type="SUPFAM" id="SSF48452">
    <property type="entry name" value="TPR-like"/>
    <property type="match status" value="1"/>
</dbReference>
<keyword evidence="14" id="KW-0496">Mitochondrion</keyword>
<feature type="domain" description="PPIase FKBP-type" evidence="21">
    <location>
        <begin position="172"/>
        <end position="258"/>
    </location>
</feature>
<comment type="subcellular location">
    <subcellularLocation>
        <location evidence="4">Cytoplasm</location>
        <location evidence="4">Cytoskeleton</location>
    </subcellularLocation>
    <subcellularLocation>
        <location evidence="5">Cytoplasm</location>
        <location evidence="5">Cytosol</location>
    </subcellularLocation>
    <subcellularLocation>
        <location evidence="3">Mitochondrion</location>
    </subcellularLocation>
    <subcellularLocation>
        <location evidence="2">Nucleus</location>
    </subcellularLocation>
</comment>
<dbReference type="Pfam" id="PF07719">
    <property type="entry name" value="TPR_2"/>
    <property type="match status" value="1"/>
</dbReference>
<dbReference type="PANTHER" id="PTHR46512:SF9">
    <property type="entry name" value="PEPTIDYLPROLYL ISOMERASE"/>
    <property type="match status" value="1"/>
</dbReference>
<organism evidence="22">
    <name type="scientific">Thermobia domestica</name>
    <name type="common">Firebrat</name>
    <name type="synonym">Lepisma domestica</name>
    <dbReference type="NCBI Taxonomy" id="89055"/>
    <lineage>
        <taxon>Eukaryota</taxon>
        <taxon>Metazoa</taxon>
        <taxon>Ecdysozoa</taxon>
        <taxon>Arthropoda</taxon>
        <taxon>Hexapoda</taxon>
        <taxon>Insecta</taxon>
        <taxon>Zygentoma</taxon>
        <taxon>Lepismatidae</taxon>
        <taxon>Thermobia</taxon>
    </lineage>
</organism>
<evidence type="ECO:0000256" key="18">
    <source>
        <dbReference type="PROSITE-ProRule" id="PRU00277"/>
    </source>
</evidence>
<evidence type="ECO:0000313" key="22">
    <source>
        <dbReference type="EMBL" id="QBH73895.1"/>
    </source>
</evidence>
<dbReference type="Gene3D" id="1.25.40.10">
    <property type="entry name" value="Tetratricopeptide repeat domain"/>
    <property type="match status" value="1"/>
</dbReference>
<dbReference type="PROSITE" id="PS50059">
    <property type="entry name" value="FKBP_PPIASE"/>
    <property type="match status" value="2"/>
</dbReference>
<evidence type="ECO:0000256" key="19">
    <source>
        <dbReference type="PROSITE-ProRule" id="PRU00339"/>
    </source>
</evidence>
<feature type="region of interest" description="Disordered" evidence="20">
    <location>
        <begin position="444"/>
        <end position="465"/>
    </location>
</feature>
<dbReference type="SMART" id="SM00028">
    <property type="entry name" value="TPR"/>
    <property type="match status" value="3"/>
</dbReference>
<dbReference type="GO" id="GO:0005874">
    <property type="term" value="C:microtubule"/>
    <property type="evidence" value="ECO:0007669"/>
    <property type="project" value="UniProtKB-KW"/>
</dbReference>
<evidence type="ECO:0000256" key="3">
    <source>
        <dbReference type="ARBA" id="ARBA00004173"/>
    </source>
</evidence>
<dbReference type="GO" id="GO:0005634">
    <property type="term" value="C:nucleus"/>
    <property type="evidence" value="ECO:0007669"/>
    <property type="project" value="UniProtKB-SubCell"/>
</dbReference>
<keyword evidence="9" id="KW-0493">Microtubule</keyword>
<feature type="repeat" description="TPR" evidence="19">
    <location>
        <begin position="275"/>
        <end position="308"/>
    </location>
</feature>
<dbReference type="InterPro" id="IPR001179">
    <property type="entry name" value="PPIase_FKBP_dom"/>
</dbReference>
<dbReference type="InterPro" id="IPR011990">
    <property type="entry name" value="TPR-like_helical_dom_sf"/>
</dbReference>
<evidence type="ECO:0000256" key="11">
    <source>
        <dbReference type="ARBA" id="ARBA00022803"/>
    </source>
</evidence>
<evidence type="ECO:0000256" key="9">
    <source>
        <dbReference type="ARBA" id="ARBA00022701"/>
    </source>
</evidence>
<dbReference type="InterPro" id="IPR013105">
    <property type="entry name" value="TPR_2"/>
</dbReference>
<comment type="catalytic activity">
    <reaction evidence="1 18">
        <text>[protein]-peptidylproline (omega=180) = [protein]-peptidylproline (omega=0)</text>
        <dbReference type="Rhea" id="RHEA:16237"/>
        <dbReference type="Rhea" id="RHEA-COMP:10747"/>
        <dbReference type="Rhea" id="RHEA-COMP:10748"/>
        <dbReference type="ChEBI" id="CHEBI:83833"/>
        <dbReference type="ChEBI" id="CHEBI:83834"/>
        <dbReference type="EC" id="5.2.1.8"/>
    </reaction>
</comment>
<dbReference type="Pfam" id="PF00254">
    <property type="entry name" value="FKBP_C"/>
    <property type="match status" value="2"/>
</dbReference>
<dbReference type="EC" id="5.2.1.8" evidence="18"/>
<evidence type="ECO:0000256" key="10">
    <source>
        <dbReference type="ARBA" id="ARBA00022737"/>
    </source>
</evidence>
<keyword evidence="7" id="KW-0963">Cytoplasm</keyword>
<dbReference type="GO" id="GO:0003755">
    <property type="term" value="F:peptidyl-prolyl cis-trans isomerase activity"/>
    <property type="evidence" value="ECO:0007669"/>
    <property type="project" value="UniProtKB-KW"/>
</dbReference>
<dbReference type="InterPro" id="IPR050754">
    <property type="entry name" value="FKBP4/5/8-like"/>
</dbReference>
<feature type="region of interest" description="Disordered" evidence="20">
    <location>
        <begin position="1"/>
        <end position="26"/>
    </location>
</feature>
<keyword evidence="15" id="KW-0206">Cytoskeleton</keyword>
<dbReference type="GO" id="GO:0005739">
    <property type="term" value="C:mitochondrion"/>
    <property type="evidence" value="ECO:0007669"/>
    <property type="project" value="UniProtKB-SubCell"/>
</dbReference>
<evidence type="ECO:0000256" key="16">
    <source>
        <dbReference type="ARBA" id="ARBA00023235"/>
    </source>
</evidence>
<evidence type="ECO:0000256" key="14">
    <source>
        <dbReference type="ARBA" id="ARBA00023128"/>
    </source>
</evidence>
<keyword evidence="8" id="KW-0597">Phosphoprotein</keyword>
<keyword evidence="17" id="KW-0539">Nucleus</keyword>
<keyword evidence="16 18" id="KW-0413">Isomerase</keyword>
<evidence type="ECO:0000256" key="12">
    <source>
        <dbReference type="ARBA" id="ARBA00022990"/>
    </source>
</evidence>
<evidence type="ECO:0000256" key="5">
    <source>
        <dbReference type="ARBA" id="ARBA00004514"/>
    </source>
</evidence>
<reference evidence="22" key="1">
    <citation type="journal article" date="2019" name="Sci. Rep.">
        <title>No signal of deleterious mutation accumulation in conserved gene sequences of extant asexual hexapods.</title>
        <authorList>
            <person name="Brandt A."/>
            <person name="Bast J."/>
            <person name="Scheu S."/>
            <person name="Meusemann K."/>
            <person name="Donath A."/>
            <person name="Schuette K."/>
            <person name="Machida R."/>
            <person name="Kraaijeveld K."/>
        </authorList>
    </citation>
    <scope>NUCLEOTIDE SEQUENCE</scope>
    <source>
        <strain evidence="22">OG2874</strain>
    </source>
</reference>
<feature type="repeat" description="TPR" evidence="19">
    <location>
        <begin position="324"/>
        <end position="357"/>
    </location>
</feature>
<keyword evidence="13 18" id="KW-0697">Rotamase</keyword>
<evidence type="ECO:0000256" key="4">
    <source>
        <dbReference type="ARBA" id="ARBA00004245"/>
    </source>
</evidence>
<keyword evidence="12" id="KW-0007">Acetylation</keyword>
<dbReference type="EMBL" id="MH799736">
    <property type="protein sequence ID" value="QBH73895.1"/>
    <property type="molecule type" value="mRNA"/>
</dbReference>